<proteinExistence type="inferred from homology"/>
<dbReference type="AlphaFoldDB" id="A0A8S0PH05"/>
<dbReference type="GO" id="GO:0046872">
    <property type="term" value="F:metal ion binding"/>
    <property type="evidence" value="ECO:0007669"/>
    <property type="project" value="UniProtKB-KW"/>
</dbReference>
<dbReference type="Gramene" id="OE9A057581T1">
    <property type="protein sequence ID" value="OE9A057581C1"/>
    <property type="gene ID" value="OE9A057581"/>
</dbReference>
<keyword evidence="4" id="KW-0963">Cytoplasm</keyword>
<dbReference type="PANTHER" id="PTHR11183">
    <property type="entry name" value="GLYCOGENIN SUBFAMILY MEMBER"/>
    <property type="match status" value="1"/>
</dbReference>
<dbReference type="GO" id="GO:0047216">
    <property type="term" value="F:inositol 3-alpha-galactosyltransferase activity"/>
    <property type="evidence" value="ECO:0007669"/>
    <property type="project" value="UniProtKB-EC"/>
</dbReference>
<evidence type="ECO:0000313" key="13">
    <source>
        <dbReference type="EMBL" id="CAA2946265.1"/>
    </source>
</evidence>
<dbReference type="GO" id="GO:0010325">
    <property type="term" value="P:raffinose family oligosaccharide biosynthetic process"/>
    <property type="evidence" value="ECO:0007669"/>
    <property type="project" value="UniProtKB-ARBA"/>
</dbReference>
<keyword evidence="8" id="KW-0299">Galactose metabolism</keyword>
<dbReference type="Proteomes" id="UP000594638">
    <property type="component" value="Unassembled WGS sequence"/>
</dbReference>
<dbReference type="Pfam" id="PF01501">
    <property type="entry name" value="Glyco_transf_8"/>
    <property type="match status" value="1"/>
</dbReference>
<keyword evidence="6" id="KW-0808">Transferase</keyword>
<evidence type="ECO:0000256" key="8">
    <source>
        <dbReference type="ARBA" id="ARBA00023144"/>
    </source>
</evidence>
<evidence type="ECO:0000256" key="4">
    <source>
        <dbReference type="ARBA" id="ARBA00022490"/>
    </source>
</evidence>
<dbReference type="GO" id="GO:0070417">
    <property type="term" value="P:cellular response to cold"/>
    <property type="evidence" value="ECO:0007669"/>
    <property type="project" value="UniProtKB-ARBA"/>
</dbReference>
<dbReference type="EC" id="2.4.1.-" evidence="12"/>
<dbReference type="Gramene" id="OE9A057581T2">
    <property type="protein sequence ID" value="OE9A057581C2"/>
    <property type="gene ID" value="OE9A057581"/>
</dbReference>
<evidence type="ECO:0000256" key="7">
    <source>
        <dbReference type="ARBA" id="ARBA00022723"/>
    </source>
</evidence>
<dbReference type="SUPFAM" id="SSF53448">
    <property type="entry name" value="Nucleotide-diphospho-sugar transferases"/>
    <property type="match status" value="1"/>
</dbReference>
<gene>
    <name evidence="13" type="ORF">OLEA9_A057581</name>
</gene>
<keyword evidence="7" id="KW-0479">Metal-binding</keyword>
<dbReference type="InterPro" id="IPR002495">
    <property type="entry name" value="Glyco_trans_8"/>
</dbReference>
<keyword evidence="14" id="KW-1185">Reference proteome</keyword>
<evidence type="ECO:0000256" key="2">
    <source>
        <dbReference type="ARBA" id="ARBA00004496"/>
    </source>
</evidence>
<keyword evidence="9" id="KW-0464">Manganese</keyword>
<accession>A0A8S0PH05</accession>
<dbReference type="FunFam" id="3.90.550.10:FF:000049">
    <property type="entry name" value="Hexosyltransferase"/>
    <property type="match status" value="1"/>
</dbReference>
<dbReference type="InterPro" id="IPR029044">
    <property type="entry name" value="Nucleotide-diphossugar_trans"/>
</dbReference>
<comment type="cofactor">
    <cofactor evidence="1">
        <name>a divalent metal cation</name>
        <dbReference type="ChEBI" id="CHEBI:60240"/>
    </cofactor>
</comment>
<evidence type="ECO:0000256" key="10">
    <source>
        <dbReference type="ARBA" id="ARBA00023277"/>
    </source>
</evidence>
<evidence type="ECO:0000256" key="12">
    <source>
        <dbReference type="RuleBase" id="RU362027"/>
    </source>
</evidence>
<keyword evidence="5" id="KW-0328">Glycosyltransferase</keyword>
<dbReference type="GO" id="GO:0006012">
    <property type="term" value="P:galactose metabolic process"/>
    <property type="evidence" value="ECO:0007669"/>
    <property type="project" value="UniProtKB-KW"/>
</dbReference>
<protein>
    <recommendedName>
        <fullName evidence="12">Hexosyltransferase</fullName>
        <ecNumber evidence="12">2.4.1.-</ecNumber>
    </recommendedName>
</protein>
<evidence type="ECO:0000256" key="1">
    <source>
        <dbReference type="ARBA" id="ARBA00001968"/>
    </source>
</evidence>
<evidence type="ECO:0000256" key="3">
    <source>
        <dbReference type="ARBA" id="ARBA00007790"/>
    </source>
</evidence>
<keyword evidence="10" id="KW-0119">Carbohydrate metabolism</keyword>
<reference evidence="13 14" key="1">
    <citation type="submission" date="2019-12" db="EMBL/GenBank/DDBJ databases">
        <authorList>
            <person name="Alioto T."/>
            <person name="Alioto T."/>
            <person name="Gomez Garrido J."/>
        </authorList>
    </citation>
    <scope>NUCLEOTIDE SEQUENCE [LARGE SCALE GENOMIC DNA]</scope>
</reference>
<evidence type="ECO:0000256" key="11">
    <source>
        <dbReference type="ARBA" id="ARBA00050449"/>
    </source>
</evidence>
<evidence type="ECO:0000256" key="6">
    <source>
        <dbReference type="ARBA" id="ARBA00022679"/>
    </source>
</evidence>
<evidence type="ECO:0000256" key="9">
    <source>
        <dbReference type="ARBA" id="ARBA00023211"/>
    </source>
</evidence>
<dbReference type="InterPro" id="IPR050587">
    <property type="entry name" value="GNT1/Glycosyltrans_8"/>
</dbReference>
<organism evidence="13 14">
    <name type="scientific">Olea europaea subsp. europaea</name>
    <dbReference type="NCBI Taxonomy" id="158383"/>
    <lineage>
        <taxon>Eukaryota</taxon>
        <taxon>Viridiplantae</taxon>
        <taxon>Streptophyta</taxon>
        <taxon>Embryophyta</taxon>
        <taxon>Tracheophyta</taxon>
        <taxon>Spermatophyta</taxon>
        <taxon>Magnoliopsida</taxon>
        <taxon>eudicotyledons</taxon>
        <taxon>Gunneridae</taxon>
        <taxon>Pentapetalae</taxon>
        <taxon>asterids</taxon>
        <taxon>lamiids</taxon>
        <taxon>Lamiales</taxon>
        <taxon>Oleaceae</taxon>
        <taxon>Oleeae</taxon>
        <taxon>Olea</taxon>
    </lineage>
</organism>
<dbReference type="GO" id="GO:0005737">
    <property type="term" value="C:cytoplasm"/>
    <property type="evidence" value="ECO:0007669"/>
    <property type="project" value="UniProtKB-SubCell"/>
</dbReference>
<sequence>MFATIHPKYFISLLKMGTMEMVMGSSMENMEPKRAYVTFLAGKGDYVKGVVGLAKGLRKTKSVYPLVVAVLPDVPEDHRKILKSQGCIIREIEPVYPPENENIQFAMAYYVINYSKLRIWEFVEYSKMIYLDGDIQVFHNIDHLFESPDGYFYAVMDCFCEKTWSSSPQYRIGYCQQCPEKVKWPTEMGPPPPLYFNAGMFVYEPKLSTYSDLLETLKVTPSTSFAEQDFLNMFFRDIYRPIPPIYNLVLALLWRHPENIDLEQVKVVHYCAAGSKPWRYTGKEENMQRDDIKMLVEKWWDIYADESLDYGNDSKEEKTSVPVLSEAGVIQHVTAPSAA</sequence>
<comment type="similarity">
    <text evidence="3">Belongs to the glycosyltransferase 8 family. Galactosyltransferase subfamily.</text>
</comment>
<evidence type="ECO:0000256" key="5">
    <source>
        <dbReference type="ARBA" id="ARBA00022676"/>
    </source>
</evidence>
<evidence type="ECO:0000313" key="14">
    <source>
        <dbReference type="Proteomes" id="UP000594638"/>
    </source>
</evidence>
<name>A0A8S0PH05_OLEEU</name>
<comment type="catalytic activity">
    <reaction evidence="11">
        <text>myo-inositol + UDP-alpha-D-galactose = alpha-D-galactosyl-(1-&gt;3)-1D-myo-inositol + UDP + H(+)</text>
        <dbReference type="Rhea" id="RHEA:12464"/>
        <dbReference type="ChEBI" id="CHEBI:15378"/>
        <dbReference type="ChEBI" id="CHEBI:17268"/>
        <dbReference type="ChEBI" id="CHEBI:17505"/>
        <dbReference type="ChEBI" id="CHEBI:58223"/>
        <dbReference type="ChEBI" id="CHEBI:66914"/>
        <dbReference type="EC" id="2.4.1.123"/>
    </reaction>
</comment>
<dbReference type="OrthoDB" id="2014201at2759"/>
<dbReference type="CDD" id="cd02537">
    <property type="entry name" value="GT8_Glycogenin"/>
    <property type="match status" value="1"/>
</dbReference>
<dbReference type="Gene3D" id="3.90.550.10">
    <property type="entry name" value="Spore Coat Polysaccharide Biosynthesis Protein SpsA, Chain A"/>
    <property type="match status" value="1"/>
</dbReference>
<comment type="caution">
    <text evidence="13">The sequence shown here is derived from an EMBL/GenBank/DDBJ whole genome shotgun (WGS) entry which is preliminary data.</text>
</comment>
<dbReference type="EMBL" id="CACTIH010000063">
    <property type="protein sequence ID" value="CAA2946265.1"/>
    <property type="molecule type" value="Genomic_DNA"/>
</dbReference>
<comment type="subcellular location">
    <subcellularLocation>
        <location evidence="2">Cytoplasm</location>
    </subcellularLocation>
</comment>